<dbReference type="EC" id="3.1.3.3" evidence="1"/>
<dbReference type="Gene3D" id="3.40.50.1240">
    <property type="entry name" value="Phosphoglycerate mutase-like"/>
    <property type="match status" value="1"/>
</dbReference>
<dbReference type="InterPro" id="IPR029033">
    <property type="entry name" value="His_PPase_superfam"/>
</dbReference>
<sequence>MQLYLIRHAESANNALPTYQRVPDPDLTAVGRLQAQHLSHWLTSLQWDHLITSPFRRTIKTTLPVLQYNPGVVQIWHDVFERGGCFSGYREDNYAGQPGMGRAELIRMLGKDAERCQIAETIDDTGWWNQPHRETDQQAWQRAQQVVEKLLRMYQNDEVVVMLIHADLKRLMLAEMLQQRCDVVGLGALRNCGITKVNFQQQQWQLDYFNSVTHMPAKLITGNEH</sequence>
<dbReference type="PANTHER" id="PTHR48100">
    <property type="entry name" value="BROAD-SPECIFICITY PHOSPHATASE YOR283W-RELATED"/>
    <property type="match status" value="1"/>
</dbReference>
<gene>
    <name evidence="1" type="primary">pspA_1</name>
    <name evidence="1" type="ORF">SV7mr_07580</name>
</gene>
<accession>A0A517SQ83</accession>
<evidence type="ECO:0000313" key="2">
    <source>
        <dbReference type="Proteomes" id="UP000315003"/>
    </source>
</evidence>
<dbReference type="PANTHER" id="PTHR48100:SF1">
    <property type="entry name" value="HISTIDINE PHOSPHATASE FAMILY PROTEIN-RELATED"/>
    <property type="match status" value="1"/>
</dbReference>
<dbReference type="GO" id="GO:0005737">
    <property type="term" value="C:cytoplasm"/>
    <property type="evidence" value="ECO:0007669"/>
    <property type="project" value="TreeGrafter"/>
</dbReference>
<dbReference type="GO" id="GO:0016791">
    <property type="term" value="F:phosphatase activity"/>
    <property type="evidence" value="ECO:0007669"/>
    <property type="project" value="TreeGrafter"/>
</dbReference>
<dbReference type="CDD" id="cd07067">
    <property type="entry name" value="HP_PGM_like"/>
    <property type="match status" value="1"/>
</dbReference>
<dbReference type="InterPro" id="IPR013078">
    <property type="entry name" value="His_Pase_superF_clade-1"/>
</dbReference>
<dbReference type="EMBL" id="CP036272">
    <property type="protein sequence ID" value="QDT58269.1"/>
    <property type="molecule type" value="Genomic_DNA"/>
</dbReference>
<dbReference type="SUPFAM" id="SSF53254">
    <property type="entry name" value="Phosphoglycerate mutase-like"/>
    <property type="match status" value="1"/>
</dbReference>
<reference evidence="1 2" key="1">
    <citation type="submission" date="2019-02" db="EMBL/GenBank/DDBJ databases">
        <title>Deep-cultivation of Planctomycetes and their phenomic and genomic characterization uncovers novel biology.</title>
        <authorList>
            <person name="Wiegand S."/>
            <person name="Jogler M."/>
            <person name="Boedeker C."/>
            <person name="Pinto D."/>
            <person name="Vollmers J."/>
            <person name="Rivas-Marin E."/>
            <person name="Kohn T."/>
            <person name="Peeters S.H."/>
            <person name="Heuer A."/>
            <person name="Rast P."/>
            <person name="Oberbeckmann S."/>
            <person name="Bunk B."/>
            <person name="Jeske O."/>
            <person name="Meyerdierks A."/>
            <person name="Storesund J.E."/>
            <person name="Kallscheuer N."/>
            <person name="Luecker S."/>
            <person name="Lage O.M."/>
            <person name="Pohl T."/>
            <person name="Merkel B.J."/>
            <person name="Hornburger P."/>
            <person name="Mueller R.-W."/>
            <person name="Bruemmer F."/>
            <person name="Labrenz M."/>
            <person name="Spormann A.M."/>
            <person name="Op den Camp H."/>
            <person name="Overmann J."/>
            <person name="Amann R."/>
            <person name="Jetten M.S.M."/>
            <person name="Mascher T."/>
            <person name="Medema M.H."/>
            <person name="Devos D.P."/>
            <person name="Kaster A.-K."/>
            <person name="Ovreas L."/>
            <person name="Rohde M."/>
            <person name="Galperin M.Y."/>
            <person name="Jogler C."/>
        </authorList>
    </citation>
    <scope>NUCLEOTIDE SEQUENCE [LARGE SCALE GENOMIC DNA]</scope>
    <source>
        <strain evidence="1 2">SV_7m_r</strain>
    </source>
</reference>
<dbReference type="Pfam" id="PF00300">
    <property type="entry name" value="His_Phos_1"/>
    <property type="match status" value="2"/>
</dbReference>
<proteinExistence type="predicted"/>
<dbReference type="RefSeq" id="WP_145269306.1">
    <property type="nucleotide sequence ID" value="NZ_CP036272.1"/>
</dbReference>
<protein>
    <submittedName>
        <fullName evidence="1">Phosphoserine phosphatase 1</fullName>
        <ecNumber evidence="1">3.1.3.3</ecNumber>
    </submittedName>
</protein>
<dbReference type="AlphaFoldDB" id="A0A517SQ83"/>
<dbReference type="Proteomes" id="UP000315003">
    <property type="component" value="Chromosome"/>
</dbReference>
<dbReference type="InterPro" id="IPR050275">
    <property type="entry name" value="PGM_Phosphatase"/>
</dbReference>
<dbReference type="OrthoDB" id="9782128at2"/>
<dbReference type="SMART" id="SM00855">
    <property type="entry name" value="PGAM"/>
    <property type="match status" value="1"/>
</dbReference>
<name>A0A517SQ83_9BACT</name>
<organism evidence="1 2">
    <name type="scientific">Stieleria bergensis</name>
    <dbReference type="NCBI Taxonomy" id="2528025"/>
    <lineage>
        <taxon>Bacteria</taxon>
        <taxon>Pseudomonadati</taxon>
        <taxon>Planctomycetota</taxon>
        <taxon>Planctomycetia</taxon>
        <taxon>Pirellulales</taxon>
        <taxon>Pirellulaceae</taxon>
        <taxon>Stieleria</taxon>
    </lineage>
</organism>
<keyword evidence="1" id="KW-0378">Hydrolase</keyword>
<keyword evidence="2" id="KW-1185">Reference proteome</keyword>
<evidence type="ECO:0000313" key="1">
    <source>
        <dbReference type="EMBL" id="QDT58269.1"/>
    </source>
</evidence>